<feature type="signal peptide" evidence="2">
    <location>
        <begin position="1"/>
        <end position="30"/>
    </location>
</feature>
<dbReference type="AlphaFoldDB" id="A0A561UMZ5"/>
<feature type="chain" id="PRO_5021766356" evidence="2">
    <location>
        <begin position="31"/>
        <end position="247"/>
    </location>
</feature>
<dbReference type="InterPro" id="IPR035992">
    <property type="entry name" value="Ricin_B-like_lectins"/>
</dbReference>
<proteinExistence type="predicted"/>
<evidence type="ECO:0000313" key="3">
    <source>
        <dbReference type="EMBL" id="TWG00717.1"/>
    </source>
</evidence>
<evidence type="ECO:0000256" key="2">
    <source>
        <dbReference type="SAM" id="SignalP"/>
    </source>
</evidence>
<dbReference type="CDD" id="cd00161">
    <property type="entry name" value="beta-trefoil_Ricin-like"/>
    <property type="match status" value="1"/>
</dbReference>
<gene>
    <name evidence="3" type="ORF">FHX73_114597</name>
</gene>
<comment type="caution">
    <text evidence="3">The sequence shown here is derived from an EMBL/GenBank/DDBJ whole genome shotgun (WGS) entry which is preliminary data.</text>
</comment>
<dbReference type="Proteomes" id="UP000317940">
    <property type="component" value="Unassembled WGS sequence"/>
</dbReference>
<protein>
    <submittedName>
        <fullName evidence="3">Uncharacterized protein</fullName>
    </submittedName>
</protein>
<sequence length="247" mass="24893">MNLVKNLAVAAGLVLAASGTLVGASSPGYASTPAASPASHTEGAGPLRPATPPDSFCTGGGGGYGWFGIAPGSTSDGGVANDLWLDAANSAQATPVRLWPGNGSNAQQWCMMPSYATSGPGVGAYFVFAQYASEPDCLDVINGQGNGFASGTRVQAYPCYGNSGGGGNAANQLWDVCERDHTGTFSLKPAFANSPEWLDVWGGPGPRAFVQGNPLQIWPGNGADNQRFTAFTSPGSASSPVPSTPGC</sequence>
<feature type="region of interest" description="Disordered" evidence="1">
    <location>
        <begin position="31"/>
        <end position="53"/>
    </location>
</feature>
<evidence type="ECO:0000256" key="1">
    <source>
        <dbReference type="SAM" id="MobiDB-lite"/>
    </source>
</evidence>
<evidence type="ECO:0000313" key="4">
    <source>
        <dbReference type="Proteomes" id="UP000317940"/>
    </source>
</evidence>
<organism evidence="3 4">
    <name type="scientific">Kitasatospora viridis</name>
    <dbReference type="NCBI Taxonomy" id="281105"/>
    <lineage>
        <taxon>Bacteria</taxon>
        <taxon>Bacillati</taxon>
        <taxon>Actinomycetota</taxon>
        <taxon>Actinomycetes</taxon>
        <taxon>Kitasatosporales</taxon>
        <taxon>Streptomycetaceae</taxon>
        <taxon>Kitasatospora</taxon>
    </lineage>
</organism>
<keyword evidence="2" id="KW-0732">Signal</keyword>
<keyword evidence="4" id="KW-1185">Reference proteome</keyword>
<reference evidence="3 4" key="1">
    <citation type="submission" date="2019-06" db="EMBL/GenBank/DDBJ databases">
        <title>Sequencing the genomes of 1000 actinobacteria strains.</title>
        <authorList>
            <person name="Klenk H.-P."/>
        </authorList>
    </citation>
    <scope>NUCLEOTIDE SEQUENCE [LARGE SCALE GENOMIC DNA]</scope>
    <source>
        <strain evidence="3 4">DSM 44826</strain>
    </source>
</reference>
<accession>A0A561UMZ5</accession>
<dbReference type="RefSeq" id="WP_145906775.1">
    <property type="nucleotide sequence ID" value="NZ_BAAAMZ010000003.1"/>
</dbReference>
<dbReference type="SUPFAM" id="SSF50370">
    <property type="entry name" value="Ricin B-like lectins"/>
    <property type="match status" value="1"/>
</dbReference>
<name>A0A561UMZ5_9ACTN</name>
<dbReference type="PROSITE" id="PS50231">
    <property type="entry name" value="RICIN_B_LECTIN"/>
    <property type="match status" value="1"/>
</dbReference>
<dbReference type="Gene3D" id="2.80.10.50">
    <property type="match status" value="2"/>
</dbReference>
<dbReference type="EMBL" id="VIWT01000001">
    <property type="protein sequence ID" value="TWG00717.1"/>
    <property type="molecule type" value="Genomic_DNA"/>
</dbReference>